<dbReference type="SUPFAM" id="SSF140361">
    <property type="entry name" value="MIT domain-like"/>
    <property type="match status" value="1"/>
</dbReference>
<evidence type="ECO:0000259" key="3">
    <source>
        <dbReference type="Pfam" id="PF08961"/>
    </source>
</evidence>
<feature type="compositionally biased region" description="Basic residues" evidence="2">
    <location>
        <begin position="1"/>
        <end position="10"/>
    </location>
</feature>
<evidence type="ECO:0000259" key="4">
    <source>
        <dbReference type="Pfam" id="PF17169"/>
    </source>
</evidence>
<evidence type="ECO:0000256" key="1">
    <source>
        <dbReference type="SAM" id="Coils"/>
    </source>
</evidence>
<accession>A0AAJ7T066</accession>
<evidence type="ECO:0000313" key="5">
    <source>
        <dbReference type="Proteomes" id="UP001318040"/>
    </source>
</evidence>
<dbReference type="CTD" id="29982"/>
<dbReference type="RefSeq" id="XP_032807931.1">
    <property type="nucleotide sequence ID" value="XM_032952040.1"/>
</dbReference>
<dbReference type="InterPro" id="IPR033393">
    <property type="entry name" value="NRBF2_MIT"/>
</dbReference>
<dbReference type="Proteomes" id="UP001318040">
    <property type="component" value="Chromosome 11"/>
</dbReference>
<name>A0AAJ7T066_PETMA</name>
<evidence type="ECO:0000256" key="2">
    <source>
        <dbReference type="SAM" id="MobiDB-lite"/>
    </source>
</evidence>
<feature type="domain" description="Nuclear receptor-binding factor 2 C-terminal" evidence="3">
    <location>
        <begin position="111"/>
        <end position="234"/>
    </location>
</feature>
<dbReference type="GO" id="GO:0006914">
    <property type="term" value="P:autophagy"/>
    <property type="evidence" value="ECO:0007669"/>
    <property type="project" value="InterPro"/>
</dbReference>
<feature type="region of interest" description="Disordered" evidence="2">
    <location>
        <begin position="1"/>
        <end position="23"/>
    </location>
</feature>
<dbReference type="InterPro" id="IPR015056">
    <property type="entry name" value="NRBF2_C"/>
</dbReference>
<dbReference type="PANTHER" id="PTHR14964">
    <property type="entry name" value="NUCLEAR RECEPTOR BINDING FACTOR 2"/>
    <property type="match status" value="1"/>
</dbReference>
<keyword evidence="1" id="KW-0175">Coiled coil</keyword>
<organism evidence="5 6">
    <name type="scientific">Petromyzon marinus</name>
    <name type="common">Sea lamprey</name>
    <dbReference type="NCBI Taxonomy" id="7757"/>
    <lineage>
        <taxon>Eukaryota</taxon>
        <taxon>Metazoa</taxon>
        <taxon>Chordata</taxon>
        <taxon>Craniata</taxon>
        <taxon>Vertebrata</taxon>
        <taxon>Cyclostomata</taxon>
        <taxon>Hyperoartia</taxon>
        <taxon>Petromyzontiformes</taxon>
        <taxon>Petromyzontidae</taxon>
        <taxon>Petromyzon</taxon>
    </lineage>
</organism>
<gene>
    <name evidence="6" type="primary">NRBF2</name>
</gene>
<dbReference type="PANTHER" id="PTHR14964:SF2">
    <property type="entry name" value="NUCLEAR RECEPTOR-BINDING FACTOR 2"/>
    <property type="match status" value="1"/>
</dbReference>
<dbReference type="Pfam" id="PF08961">
    <property type="entry name" value="NRBF2"/>
    <property type="match status" value="1"/>
</dbReference>
<protein>
    <submittedName>
        <fullName evidence="6">Nuclear receptor-binding factor 2</fullName>
    </submittedName>
</protein>
<proteinExistence type="predicted"/>
<dbReference type="GeneID" id="116941221"/>
<dbReference type="Pfam" id="PF17169">
    <property type="entry name" value="NRBF2_MIT"/>
    <property type="match status" value="1"/>
</dbReference>
<feature type="coiled-coil region" evidence="1">
    <location>
        <begin position="209"/>
        <end position="236"/>
    </location>
</feature>
<evidence type="ECO:0000313" key="6">
    <source>
        <dbReference type="RefSeq" id="XP_032807931.1"/>
    </source>
</evidence>
<reference evidence="6" key="1">
    <citation type="submission" date="2025-08" db="UniProtKB">
        <authorList>
            <consortium name="RefSeq"/>
        </authorList>
    </citation>
    <scope>IDENTIFICATION</scope>
    <source>
        <tissue evidence="6">Sperm</tissue>
    </source>
</reference>
<feature type="domain" description="Nuclear receptor-binding factor 2 MIT" evidence="4">
    <location>
        <begin position="23"/>
        <end position="104"/>
    </location>
</feature>
<keyword evidence="5" id="KW-1185">Reference proteome</keyword>
<keyword evidence="6" id="KW-0675">Receptor</keyword>
<dbReference type="InterPro" id="IPR039679">
    <property type="entry name" value="NRBF2"/>
</dbReference>
<sequence length="330" mass="36473">MRSRSGRRPSRVSERAARQRGLMDSPLNMAHLQARKAEKFLVAGKYEDAIACHVKAAGFLDEAMKLTDSEQALLSMRLQQQDHLTQQRLVRERWRRAQREQRLREELQRRDRERAADVTAAMSAADACDSAAAPLSTRGAMRTANAHMSWDLRQGGACRDPLEREPDTLLYYLLGGIEQSTLPGTKVPKDARTVLEEQRTHTADLLRMLGLLLRDNERLRADNERLRAENEALRADECHRMAAVAAAAADAAASPGVRAGLGLPVCGLDSDTHFVDPHEVWGLAGMGAARRGLGPAFPHALTPLGELPPLELPTVEGFDLRELEDNSGRS</sequence>
<dbReference type="KEGG" id="pmrn:116941221"/>
<dbReference type="AlphaFoldDB" id="A0AAJ7T066"/>
<dbReference type="Gene3D" id="1.20.58.80">
    <property type="entry name" value="Phosphotransferase system, lactose/cellobiose-type IIA subunit"/>
    <property type="match status" value="1"/>
</dbReference>